<dbReference type="PROSITE" id="PS51257">
    <property type="entry name" value="PROKAR_LIPOPROTEIN"/>
    <property type="match status" value="1"/>
</dbReference>
<name>A0A9D9I8P6_9BACT</name>
<evidence type="ECO:0000259" key="1">
    <source>
        <dbReference type="Pfam" id="PF14292"/>
    </source>
</evidence>
<gene>
    <name evidence="2" type="ORF">IAB99_09820</name>
</gene>
<dbReference type="EMBL" id="JADIMH010000067">
    <property type="protein sequence ID" value="MBO8468037.1"/>
    <property type="molecule type" value="Genomic_DNA"/>
</dbReference>
<accession>A0A9D9I8P6</accession>
<dbReference type="AlphaFoldDB" id="A0A9D9I8P6"/>
<evidence type="ECO:0000313" key="2">
    <source>
        <dbReference type="EMBL" id="MBO8468037.1"/>
    </source>
</evidence>
<dbReference type="Proteomes" id="UP000823660">
    <property type="component" value="Unassembled WGS sequence"/>
</dbReference>
<organism evidence="2 3">
    <name type="scientific">Candidatus Cryptobacteroides faecipullorum</name>
    <dbReference type="NCBI Taxonomy" id="2840764"/>
    <lineage>
        <taxon>Bacteria</taxon>
        <taxon>Pseudomonadati</taxon>
        <taxon>Bacteroidota</taxon>
        <taxon>Bacteroidia</taxon>
        <taxon>Bacteroidales</taxon>
        <taxon>Candidatus Cryptobacteroides</taxon>
    </lineage>
</organism>
<reference evidence="2" key="2">
    <citation type="journal article" date="2021" name="PeerJ">
        <title>Extensive microbial diversity within the chicken gut microbiome revealed by metagenomics and culture.</title>
        <authorList>
            <person name="Gilroy R."/>
            <person name="Ravi A."/>
            <person name="Getino M."/>
            <person name="Pursley I."/>
            <person name="Horton D.L."/>
            <person name="Alikhan N.F."/>
            <person name="Baker D."/>
            <person name="Gharbi K."/>
            <person name="Hall N."/>
            <person name="Watson M."/>
            <person name="Adriaenssens E.M."/>
            <person name="Foster-Nyarko E."/>
            <person name="Jarju S."/>
            <person name="Secka A."/>
            <person name="Antonio M."/>
            <person name="Oren A."/>
            <person name="Chaudhuri R.R."/>
            <person name="La Ragione R."/>
            <person name="Hildebrand F."/>
            <person name="Pallen M.J."/>
        </authorList>
    </citation>
    <scope>NUCLEOTIDE SEQUENCE</scope>
    <source>
        <strain evidence="2">B1-15692</strain>
    </source>
</reference>
<dbReference type="InterPro" id="IPR025970">
    <property type="entry name" value="SusE"/>
</dbReference>
<protein>
    <submittedName>
        <fullName evidence="2">SusE domain-containing protein</fullName>
    </submittedName>
</protein>
<evidence type="ECO:0000313" key="3">
    <source>
        <dbReference type="Proteomes" id="UP000823660"/>
    </source>
</evidence>
<comment type="caution">
    <text evidence="2">The sequence shown here is derived from an EMBL/GenBank/DDBJ whole genome shotgun (WGS) entry which is preliminary data.</text>
</comment>
<dbReference type="Pfam" id="PF14292">
    <property type="entry name" value="SusE"/>
    <property type="match status" value="1"/>
</dbReference>
<proteinExistence type="predicted"/>
<sequence>MKKIFNSISVLLALAFVWTGCTQYTEYEAGSTGRVEALLYPSDGFELDLINNDNAKLAFEWEASKTGSPLYEVIIYGSDGTTEVGRFESDDNGTRNMLTLKHKTLIELADIAGIVPDATGDLYWTAAAVNGGSVQTDLPAVHKFTVTRDASVVGFPTELYITGEGSEGGADITAAVALTMTGDGVYEIYTEIKGPVSFVNRNAEGSKRTFYITEDNRLTTDASLSASVADGVYRTKVDFNTSTVTLVPISDVALYRAGNNDTPLAVLSYAGSGLWKAENYTIPSDGDDRYRFKAVAGGNTEVWGSANTDRDAQDPGTIDPSNTYFNIGIHTDQDGLNDSYRSIFKFHSPLKGLSCTVVVSMSPERTYHYFDLGFELVAPAVGTLVSPAADASVALESIDGAKETFSWEKPADCPQLPLTSYTLKIYKDAAGSEELGSFDAGYNTSVDVTHMQLEAIATAAGAAAGAEGTVYWGVQSKLISVTAMSPLQALNITRMKGIPDQLYITGAATEFGSGYGQFKKLGVGEFEIFTRLSSGSYAFTDATSGEIRKYVINGDSVEESASEGNWNEESIYRITVNIREKTAKVEKIGRVYMQVAAYKDNTHDLSYSGNGIWEAKEIIPDFTREASWNGDTRFFVKMDIDGKEWKLANQKDFGGADPTTAAPERSPEYSVKFWDDSSDWDYHYKVIQAYRGQNTKRLNIKLNCSPQEESYYVYLEYLD</sequence>
<reference evidence="2" key="1">
    <citation type="submission" date="2020-10" db="EMBL/GenBank/DDBJ databases">
        <authorList>
            <person name="Gilroy R."/>
        </authorList>
    </citation>
    <scope>NUCLEOTIDE SEQUENCE</scope>
    <source>
        <strain evidence="2">B1-15692</strain>
    </source>
</reference>
<feature type="domain" description="SusE outer membrane protein" evidence="1">
    <location>
        <begin position="383"/>
        <end position="475"/>
    </location>
</feature>